<organism evidence="1">
    <name type="scientific">Salmonella enterica subsp. salamae</name>
    <dbReference type="NCBI Taxonomy" id="59202"/>
    <lineage>
        <taxon>Bacteria</taxon>
        <taxon>Pseudomonadati</taxon>
        <taxon>Pseudomonadota</taxon>
        <taxon>Gammaproteobacteria</taxon>
        <taxon>Enterobacterales</taxon>
        <taxon>Enterobacteriaceae</taxon>
        <taxon>Salmonella</taxon>
    </lineage>
</organism>
<name>A0A5Y3XG07_SALER</name>
<evidence type="ECO:0000313" key="1">
    <source>
        <dbReference type="EMBL" id="ECJ4507843.1"/>
    </source>
</evidence>
<reference evidence="1" key="1">
    <citation type="submission" date="2018-06" db="EMBL/GenBank/DDBJ databases">
        <authorList>
            <person name="Ashton P.M."/>
            <person name="Dallman T."/>
            <person name="Nair S."/>
            <person name="De Pinna E."/>
            <person name="Peters T."/>
            <person name="Grant K."/>
        </authorList>
    </citation>
    <scope>NUCLEOTIDE SEQUENCE [LARGE SCALE GENOMIC DNA]</scope>
    <source>
        <strain evidence="1">318584</strain>
    </source>
</reference>
<dbReference type="Proteomes" id="UP000839747">
    <property type="component" value="Unassembled WGS sequence"/>
</dbReference>
<protein>
    <submittedName>
        <fullName evidence="1">Uncharacterized protein</fullName>
    </submittedName>
</protein>
<gene>
    <name evidence="1" type="ORF">DNU24_19555</name>
</gene>
<proteinExistence type="predicted"/>
<dbReference type="AlphaFoldDB" id="A0A5Y3XG07"/>
<sequence length="98" mass="11224">MLIDQKIEDNRCNVCDINLHDCDLINQCKVQRHKTDPLLLLLTLVLYIPEDMFYGLELGIHARFLETEQSLKDLFVSDRNSSNNFPSVCSGLPGIVME</sequence>
<accession>A0A5Y3XG07</accession>
<dbReference type="EMBL" id="AAIYKG010000024">
    <property type="protein sequence ID" value="ECJ4507843.1"/>
    <property type="molecule type" value="Genomic_DNA"/>
</dbReference>
<comment type="caution">
    <text evidence="1">The sequence shown here is derived from an EMBL/GenBank/DDBJ whole genome shotgun (WGS) entry which is preliminary data.</text>
</comment>